<name>A0ABT9YL64_9BACI</name>
<dbReference type="Proteomes" id="UP001225034">
    <property type="component" value="Unassembled WGS sequence"/>
</dbReference>
<dbReference type="Gene3D" id="2.40.50.140">
    <property type="entry name" value="Nucleic acid-binding proteins"/>
    <property type="match status" value="1"/>
</dbReference>
<evidence type="ECO:0000313" key="2">
    <source>
        <dbReference type="Proteomes" id="UP001225034"/>
    </source>
</evidence>
<dbReference type="RefSeq" id="WP_306984824.1">
    <property type="nucleotide sequence ID" value="NZ_JAUSUA010000006.1"/>
</dbReference>
<dbReference type="EMBL" id="JAUSUA010000006">
    <property type="protein sequence ID" value="MDQ0208615.1"/>
    <property type="molecule type" value="Genomic_DNA"/>
</dbReference>
<evidence type="ECO:0000313" key="1">
    <source>
        <dbReference type="EMBL" id="MDQ0208615.1"/>
    </source>
</evidence>
<keyword evidence="2" id="KW-1185">Reference proteome</keyword>
<sequence length="125" mass="13781">MKSVLIYIFLIALSMIILIGCAANNIEHVTNSMEGIFLKSNNGQNLIINDLEVVIMGNDTGEEKVFDDLKSGDKIEITSDAVNESFPSSANVTHCDLIERGSVEDIPQETLDLLKEMGWTFDLSD</sequence>
<organism evidence="1 2">
    <name type="scientific">Alkalicoccobacillus murimartini</name>
    <dbReference type="NCBI Taxonomy" id="171685"/>
    <lineage>
        <taxon>Bacteria</taxon>
        <taxon>Bacillati</taxon>
        <taxon>Bacillota</taxon>
        <taxon>Bacilli</taxon>
        <taxon>Bacillales</taxon>
        <taxon>Bacillaceae</taxon>
        <taxon>Alkalicoccobacillus</taxon>
    </lineage>
</organism>
<proteinExistence type="predicted"/>
<comment type="caution">
    <text evidence="1">The sequence shown here is derived from an EMBL/GenBank/DDBJ whole genome shotgun (WGS) entry which is preliminary data.</text>
</comment>
<protein>
    <recommendedName>
        <fullName evidence="3">DUF3221 domain-containing protein</fullName>
    </recommendedName>
</protein>
<gene>
    <name evidence="1" type="ORF">J2S05_003427</name>
</gene>
<dbReference type="PROSITE" id="PS51257">
    <property type="entry name" value="PROKAR_LIPOPROTEIN"/>
    <property type="match status" value="1"/>
</dbReference>
<dbReference type="InterPro" id="IPR012340">
    <property type="entry name" value="NA-bd_OB-fold"/>
</dbReference>
<reference evidence="1 2" key="1">
    <citation type="submission" date="2023-07" db="EMBL/GenBank/DDBJ databases">
        <title>Genomic Encyclopedia of Type Strains, Phase IV (KMG-IV): sequencing the most valuable type-strain genomes for metagenomic binning, comparative biology and taxonomic classification.</title>
        <authorList>
            <person name="Goeker M."/>
        </authorList>
    </citation>
    <scope>NUCLEOTIDE SEQUENCE [LARGE SCALE GENOMIC DNA]</scope>
    <source>
        <strain evidence="1 2">DSM 19154</strain>
    </source>
</reference>
<accession>A0ABT9YL64</accession>
<evidence type="ECO:0008006" key="3">
    <source>
        <dbReference type="Google" id="ProtNLM"/>
    </source>
</evidence>